<dbReference type="Proteomes" id="UP001164539">
    <property type="component" value="Chromosome 13"/>
</dbReference>
<reference evidence="1 2" key="1">
    <citation type="journal article" date="2023" name="Science">
        <title>Complex scaffold remodeling in plant triterpene biosynthesis.</title>
        <authorList>
            <person name="De La Pena R."/>
            <person name="Hodgson H."/>
            <person name="Liu J.C."/>
            <person name="Stephenson M.J."/>
            <person name="Martin A.C."/>
            <person name="Owen C."/>
            <person name="Harkess A."/>
            <person name="Leebens-Mack J."/>
            <person name="Jimenez L.E."/>
            <person name="Osbourn A."/>
            <person name="Sattely E.S."/>
        </authorList>
    </citation>
    <scope>NUCLEOTIDE SEQUENCE [LARGE SCALE GENOMIC DNA]</scope>
    <source>
        <strain evidence="2">cv. JPN11</strain>
        <tissue evidence="1">Leaf</tissue>
    </source>
</reference>
<sequence length="94" mass="11103">MKKGLSFSSPCYYAAVFFFFFSVRRRLHLLLMSPPRHLIFFFLSLHAFRIWKFQLFVQDFRHFGFVKLYGILGEVATDVEKSKVVGVIFNGQTK</sequence>
<dbReference type="EMBL" id="CM051406">
    <property type="protein sequence ID" value="KAJ4703966.1"/>
    <property type="molecule type" value="Genomic_DNA"/>
</dbReference>
<keyword evidence="2" id="KW-1185">Reference proteome</keyword>
<accession>A0ACC1WXU1</accession>
<organism evidence="1 2">
    <name type="scientific">Melia azedarach</name>
    <name type="common">Chinaberry tree</name>
    <dbReference type="NCBI Taxonomy" id="155640"/>
    <lineage>
        <taxon>Eukaryota</taxon>
        <taxon>Viridiplantae</taxon>
        <taxon>Streptophyta</taxon>
        <taxon>Embryophyta</taxon>
        <taxon>Tracheophyta</taxon>
        <taxon>Spermatophyta</taxon>
        <taxon>Magnoliopsida</taxon>
        <taxon>eudicotyledons</taxon>
        <taxon>Gunneridae</taxon>
        <taxon>Pentapetalae</taxon>
        <taxon>rosids</taxon>
        <taxon>malvids</taxon>
        <taxon>Sapindales</taxon>
        <taxon>Meliaceae</taxon>
        <taxon>Melia</taxon>
    </lineage>
</organism>
<evidence type="ECO:0000313" key="1">
    <source>
        <dbReference type="EMBL" id="KAJ4703966.1"/>
    </source>
</evidence>
<evidence type="ECO:0000313" key="2">
    <source>
        <dbReference type="Proteomes" id="UP001164539"/>
    </source>
</evidence>
<name>A0ACC1WXU1_MELAZ</name>
<proteinExistence type="predicted"/>
<comment type="caution">
    <text evidence="1">The sequence shown here is derived from an EMBL/GenBank/DDBJ whole genome shotgun (WGS) entry which is preliminary data.</text>
</comment>
<gene>
    <name evidence="1" type="ORF">OWV82_023797</name>
</gene>
<protein>
    <submittedName>
        <fullName evidence="1">Uncharacterized protein</fullName>
    </submittedName>
</protein>